<accession>A0ABQ5HAX2</accession>
<evidence type="ECO:0000256" key="1">
    <source>
        <dbReference type="SAM" id="Coils"/>
    </source>
</evidence>
<keyword evidence="1" id="KW-0175">Coiled coil</keyword>
<comment type="caution">
    <text evidence="3">The sequence shown here is derived from an EMBL/GenBank/DDBJ whole genome shotgun (WGS) entry which is preliminary data.</text>
</comment>
<organism evidence="3 4">
    <name type="scientific">Tanacetum coccineum</name>
    <dbReference type="NCBI Taxonomy" id="301880"/>
    <lineage>
        <taxon>Eukaryota</taxon>
        <taxon>Viridiplantae</taxon>
        <taxon>Streptophyta</taxon>
        <taxon>Embryophyta</taxon>
        <taxon>Tracheophyta</taxon>
        <taxon>Spermatophyta</taxon>
        <taxon>Magnoliopsida</taxon>
        <taxon>eudicotyledons</taxon>
        <taxon>Gunneridae</taxon>
        <taxon>Pentapetalae</taxon>
        <taxon>asterids</taxon>
        <taxon>campanulids</taxon>
        <taxon>Asterales</taxon>
        <taxon>Asteraceae</taxon>
        <taxon>Asteroideae</taxon>
        <taxon>Anthemideae</taxon>
        <taxon>Anthemidinae</taxon>
        <taxon>Tanacetum</taxon>
    </lineage>
</organism>
<reference evidence="3" key="1">
    <citation type="journal article" date="2022" name="Int. J. Mol. Sci.">
        <title>Draft Genome of Tanacetum Coccineum: Genomic Comparison of Closely Related Tanacetum-Family Plants.</title>
        <authorList>
            <person name="Yamashiro T."/>
            <person name="Shiraishi A."/>
            <person name="Nakayama K."/>
            <person name="Satake H."/>
        </authorList>
    </citation>
    <scope>NUCLEOTIDE SEQUENCE</scope>
</reference>
<sequence>MTSTHQQSLVNDGSETLSPMLERGTYLPWSSQFMRYIERKRDTRKFLKHSIKKCPYKMKDISATDTAVARPQTKDDLTGDDLKQYEADIEAMNLILLSIPNDIYNSVDACKNARDMWVRVKRLMQGTELSKIERESRFLNEFDKFTSKSGESRSSGDDICDDQEDSLTTIMMLLARAITKHYSTPTNNRLRTSSNIRNQAIVQADRVVIQSRNVRNGGKYARSSYGNQGESADNENDKEIGKGNGLSKAKSSDSKYFLEQIFLAKKDEAGIILTNKHNDFLLMNAYEIEELDDLSANICMMARNQQTNSDSKNGPNYDSTFISEVQNPSTSFMNPLFSQSDHEQTYHEQHEIIKSTIGNDQINSDIIFDDLNVEVNDGNVEHDKNAHDQQDNAMKLLARNAYKEAEKQQIIAKQYIEADKRAKKLEIQFQALFIQDRDKIMALEIGKRRVTNIELDETLKQNEILKEKLLEATLIHDVEKCVLMCLESTNDILNDEIKKVKSESKDVQENLLKLSRFLRMIFKDVKRKSLILNYNCNIKKKKRIVNSL</sequence>
<name>A0ABQ5HAX2_9ASTR</name>
<feature type="coiled-coil region" evidence="1">
    <location>
        <begin position="483"/>
        <end position="510"/>
    </location>
</feature>
<reference evidence="3" key="2">
    <citation type="submission" date="2022-01" db="EMBL/GenBank/DDBJ databases">
        <authorList>
            <person name="Yamashiro T."/>
            <person name="Shiraishi A."/>
            <person name="Satake H."/>
            <person name="Nakayama K."/>
        </authorList>
    </citation>
    <scope>NUCLEOTIDE SEQUENCE</scope>
</reference>
<evidence type="ECO:0000313" key="3">
    <source>
        <dbReference type="EMBL" id="GJT84417.1"/>
    </source>
</evidence>
<evidence type="ECO:0000256" key="2">
    <source>
        <dbReference type="SAM" id="MobiDB-lite"/>
    </source>
</evidence>
<keyword evidence="4" id="KW-1185">Reference proteome</keyword>
<dbReference type="EMBL" id="BQNB010019356">
    <property type="protein sequence ID" value="GJT84417.1"/>
    <property type="molecule type" value="Genomic_DNA"/>
</dbReference>
<protein>
    <submittedName>
        <fullName evidence="3">Uncharacterized protein</fullName>
    </submittedName>
</protein>
<proteinExistence type="predicted"/>
<dbReference type="Proteomes" id="UP001151760">
    <property type="component" value="Unassembled WGS sequence"/>
</dbReference>
<gene>
    <name evidence="3" type="ORF">Tco_1058759</name>
</gene>
<feature type="region of interest" description="Disordered" evidence="2">
    <location>
        <begin position="218"/>
        <end position="250"/>
    </location>
</feature>
<evidence type="ECO:0000313" key="4">
    <source>
        <dbReference type="Proteomes" id="UP001151760"/>
    </source>
</evidence>